<dbReference type="RefSeq" id="WP_048595282.1">
    <property type="nucleotide sequence ID" value="NZ_CVLB01000002.1"/>
</dbReference>
<dbReference type="PRINTS" id="PR00996">
    <property type="entry name" value="CHERMTFRASE"/>
</dbReference>
<evidence type="ECO:0000256" key="2">
    <source>
        <dbReference type="ARBA" id="ARBA00012534"/>
    </source>
</evidence>
<reference evidence="8" key="1">
    <citation type="submission" date="2015-04" db="EMBL/GenBank/DDBJ databases">
        <authorList>
            <person name="Mushtaq Mamoona"/>
        </authorList>
    </citation>
    <scope>NUCLEOTIDE SEQUENCE [LARGE SCALE GENOMIC DNA]</scope>
    <source>
        <strain evidence="8">AN4859/03</strain>
    </source>
</reference>
<dbReference type="PIRSF" id="PIRSF000410">
    <property type="entry name" value="CheR"/>
    <property type="match status" value="1"/>
</dbReference>
<evidence type="ECO:0000313" key="7">
    <source>
        <dbReference type="EMBL" id="CRF34553.1"/>
    </source>
</evidence>
<comment type="catalytic activity">
    <reaction evidence="1">
        <text>L-glutamyl-[protein] + S-adenosyl-L-methionine = [protein]-L-glutamate 5-O-methyl ester + S-adenosyl-L-homocysteine</text>
        <dbReference type="Rhea" id="RHEA:24452"/>
        <dbReference type="Rhea" id="RHEA-COMP:10208"/>
        <dbReference type="Rhea" id="RHEA-COMP:10311"/>
        <dbReference type="ChEBI" id="CHEBI:29973"/>
        <dbReference type="ChEBI" id="CHEBI:57856"/>
        <dbReference type="ChEBI" id="CHEBI:59789"/>
        <dbReference type="ChEBI" id="CHEBI:82795"/>
        <dbReference type="EC" id="2.1.1.80"/>
    </reaction>
</comment>
<keyword evidence="8" id="KW-1185">Reference proteome</keyword>
<dbReference type="GO" id="GO:0032259">
    <property type="term" value="P:methylation"/>
    <property type="evidence" value="ECO:0007669"/>
    <property type="project" value="UniProtKB-KW"/>
</dbReference>
<dbReference type="Gene3D" id="3.40.50.150">
    <property type="entry name" value="Vaccinia Virus protein VP39"/>
    <property type="match status" value="1"/>
</dbReference>
<dbReference type="InterPro" id="IPR029063">
    <property type="entry name" value="SAM-dependent_MTases_sf"/>
</dbReference>
<evidence type="ECO:0000256" key="1">
    <source>
        <dbReference type="ARBA" id="ARBA00001541"/>
    </source>
</evidence>
<dbReference type="PANTHER" id="PTHR24422:SF10">
    <property type="entry name" value="CHEMOTAXIS PROTEIN METHYLTRANSFERASE 2"/>
    <property type="match status" value="1"/>
</dbReference>
<dbReference type="SUPFAM" id="SSF53335">
    <property type="entry name" value="S-adenosyl-L-methionine-dependent methyltransferases"/>
    <property type="match status" value="1"/>
</dbReference>
<evidence type="ECO:0000313" key="8">
    <source>
        <dbReference type="Proteomes" id="UP000043763"/>
    </source>
</evidence>
<dbReference type="GO" id="GO:0008983">
    <property type="term" value="F:protein-glutamate O-methyltransferase activity"/>
    <property type="evidence" value="ECO:0007669"/>
    <property type="project" value="UniProtKB-EC"/>
</dbReference>
<dbReference type="InterPro" id="IPR022642">
    <property type="entry name" value="CheR_C"/>
</dbReference>
<dbReference type="PROSITE" id="PS50123">
    <property type="entry name" value="CHER"/>
    <property type="match status" value="1"/>
</dbReference>
<dbReference type="Pfam" id="PF01739">
    <property type="entry name" value="CheR"/>
    <property type="match status" value="1"/>
</dbReference>
<keyword evidence="4" id="KW-0808">Transferase</keyword>
<dbReference type="InterPro" id="IPR022641">
    <property type="entry name" value="CheR_N"/>
</dbReference>
<organism evidence="7 8">
    <name type="scientific">Brachyspira suanatina</name>
    <dbReference type="NCBI Taxonomy" id="381802"/>
    <lineage>
        <taxon>Bacteria</taxon>
        <taxon>Pseudomonadati</taxon>
        <taxon>Spirochaetota</taxon>
        <taxon>Spirochaetia</taxon>
        <taxon>Brachyspirales</taxon>
        <taxon>Brachyspiraceae</taxon>
        <taxon>Brachyspira</taxon>
    </lineage>
</organism>
<dbReference type="PANTHER" id="PTHR24422">
    <property type="entry name" value="CHEMOTAXIS PROTEIN METHYLTRANSFERASE"/>
    <property type="match status" value="1"/>
</dbReference>
<dbReference type="AlphaFoldDB" id="A0A0G4K8Y9"/>
<evidence type="ECO:0000256" key="3">
    <source>
        <dbReference type="ARBA" id="ARBA00022603"/>
    </source>
</evidence>
<protein>
    <recommendedName>
        <fullName evidence="2">protein-glutamate O-methyltransferase</fullName>
        <ecNumber evidence="2">2.1.1.80</ecNumber>
    </recommendedName>
</protein>
<dbReference type="SMART" id="SM00138">
    <property type="entry name" value="MeTrc"/>
    <property type="match status" value="1"/>
</dbReference>
<dbReference type="OrthoDB" id="9816309at2"/>
<evidence type="ECO:0000259" key="6">
    <source>
        <dbReference type="PROSITE" id="PS50123"/>
    </source>
</evidence>
<gene>
    <name evidence="7" type="ORF">BRSU_2096</name>
</gene>
<keyword evidence="3" id="KW-0489">Methyltransferase</keyword>
<dbReference type="EC" id="2.1.1.80" evidence="2"/>
<feature type="domain" description="CheR-type methyltransferase" evidence="6">
    <location>
        <begin position="1"/>
        <end position="271"/>
    </location>
</feature>
<evidence type="ECO:0000256" key="4">
    <source>
        <dbReference type="ARBA" id="ARBA00022679"/>
    </source>
</evidence>
<proteinExistence type="predicted"/>
<dbReference type="Pfam" id="PF03705">
    <property type="entry name" value="CheR_N"/>
    <property type="match status" value="1"/>
</dbReference>
<sequence>MNELKLTETQFNLFKDFVYRESGICFNVINKIILESRIASSMKERNLEVVEDYYKLVSSDKEELKKFLDNITTNLTKFFRNESNFKLLKNYVLPKIMKYKKPGEQIRIWSAGCSTGEEPYSIAITCLETPGIKDRDIKIFASDLSLNSLVAAKEGRYEGHKVENVPKEYLNKYFDKLSSGEYSIKNEIKKLITFDYHNLRHRGSQSNMDVIFCRNVLIYFDNESVKLTVNRFYDILNEHGFLFIGHSESLFGLDTKFKFNNIDNSIVYTKN</sequence>
<dbReference type="SUPFAM" id="SSF47757">
    <property type="entry name" value="Chemotaxis receptor methyltransferase CheR, N-terminal domain"/>
    <property type="match status" value="1"/>
</dbReference>
<evidence type="ECO:0000256" key="5">
    <source>
        <dbReference type="ARBA" id="ARBA00022691"/>
    </source>
</evidence>
<dbReference type="InterPro" id="IPR036804">
    <property type="entry name" value="CheR_N_sf"/>
</dbReference>
<dbReference type="Proteomes" id="UP000043763">
    <property type="component" value="Unassembled WGS sequence"/>
</dbReference>
<dbReference type="InterPro" id="IPR000780">
    <property type="entry name" value="CheR_MeTrfase"/>
</dbReference>
<name>A0A0G4K8Y9_9SPIR</name>
<dbReference type="InterPro" id="IPR050903">
    <property type="entry name" value="Bact_Chemotaxis_MeTrfase"/>
</dbReference>
<keyword evidence="5" id="KW-0949">S-adenosyl-L-methionine</keyword>
<accession>A0A0G4K8Y9</accession>
<dbReference type="EMBL" id="CVLB01000002">
    <property type="protein sequence ID" value="CRF34553.1"/>
    <property type="molecule type" value="Genomic_DNA"/>
</dbReference>
<dbReference type="InterPro" id="IPR026024">
    <property type="entry name" value="Chemotaxis_MeTrfase_CheR"/>
</dbReference>
<dbReference type="Gene3D" id="1.10.155.10">
    <property type="entry name" value="Chemotaxis receptor methyltransferase CheR, N-terminal domain"/>
    <property type="match status" value="1"/>
</dbReference>